<evidence type="ECO:0000313" key="3">
    <source>
        <dbReference type="Proteomes" id="UP001470230"/>
    </source>
</evidence>
<accession>A0ABR2L339</accession>
<sequence length="1555" mass="179368">MTIKYSSNIYFNCLYNKDEVNALITTGGNDPTYLRDVALSGINEILKTLITFNGLIYVDNKLNKVTKNIQNSSNALLELWRWTSSNMDEINKAVNDVIGVINGINSCHCMDEGGLHDQVVKVEGLINKLDGYVTTVLLTEINRLWKSFSNFSTRVWSTTPEQILDPLKKVEEVYTEGKIPLTNELAKIWAPPNDESQGDEKTYDIIDPSELIKDLTIPVVNDPYKRTFDENKPVYGKMNMPYDLEVNGLINGIDINNIQPIENNFTKREGYEYYYIENDDVYTDDYTYNSVECKKMAIKNIPESTINKLKNIDERTNIFRIILRRDEIIDESGAFIKEFFIYVENKRLYCPVITIHSPQPLSHIVDKVETPWTDNPFIALDKASSLELFKCYLQGDISIMYLLPQNTIESNIPEIKCDIITAKNALKLHESNVAYVYKPSFINESGDNYSMTFNIPDNHPLPTGMEFCFKEFCFNNTWLLTWDGDKWVGNNIQAKSKAEEAIDVIEHWDQQGHTVISIEKNDFNDYIIQNWFKIDISNEKEVFKQIINDKRTTITFDGLYDNNETFEVSRGGLNSLKSMLGFGDFTNRFDKYLEGGYYHAQFNIAVNVERKRDSLKKQIIENYIKHIKELHMFINVGGLTNKFIFDIYITNDPLEEYTSGPQCYYIKVKTLKNTIQHFGAKFEGTNISSGNKDITLHLDRKMLRPIEEVNWDPTTNPFKYIIDQQFYSVSPNPNAATTLYTDYNITSSKIITADNITTMRSDLNLVANTQDVIVYDVDKITKRVDNLDIEMTDVKNRVTHLESKVNSVNIKTNIALVLSVASSVLSIGNTLELAGNYISIGMGKLRNFINNGYTRLPEATSEASEVEMAAVDYSENLTPVPFENSLQTYSIDETNSDGYAKLKTWIHSSHVKPKFSSLYASTNEESANNPQCMVVSYSTVHDVCMYYRDSLKPLFSVVCSKLDIMNNDLSNVAHKNDILGMVRHSDFVELEINPCTLPDDQSENLLMFTFDKPIYLGELYFTLSFTSNEHFVSDNSVVDEQTNTYNLKIIFSPYEDPLLVGSDKISDDWVKDKGGVDIINENIACLTWTTFNINEQTNVVYTVTNNSVKYKKSDRDISDLVYNETVRELDERIKQLEELKAIHDEFVTVDEVNEVLTNNYATIQYVKDAYPSYEHLNTNFKNNNQLTNILNNYALKSELTTIPDDLVNNETLTNTLNDYYTTAQVDEKFVDEDEMAYELNNYVSKTDLTTLTNNYRNKDDLSYNSNDVILTKNNNILNYEFVDVPFTFTKYSTKILCISEWYKIFNRNEFYIDATLTKNSNVNVITGTYKYELTHSNGVKKKYTCSEINYSLYVTTSGTISNINDMYIYEGEIEINKLGYNSKPSEFPDNKLLSAKYVSNEFNELNEKIIKLESENEILKTTIENLKPKYPWQKFYNEFTEKVDNLGIYNICKYIFFYYTHNDITVQIIYNFVKEEHSDEYLAIYTTDTGFVYYFRIDILNNKVYVNEINENETKTIDGTTAGVAATINDFEIKGLKNVERTRYRFDYVFKKSSV</sequence>
<dbReference type="Proteomes" id="UP001470230">
    <property type="component" value="Unassembled WGS sequence"/>
</dbReference>
<evidence type="ECO:0000256" key="1">
    <source>
        <dbReference type="SAM" id="Coils"/>
    </source>
</evidence>
<organism evidence="2 3">
    <name type="scientific">Tritrichomonas musculus</name>
    <dbReference type="NCBI Taxonomy" id="1915356"/>
    <lineage>
        <taxon>Eukaryota</taxon>
        <taxon>Metamonada</taxon>
        <taxon>Parabasalia</taxon>
        <taxon>Tritrichomonadida</taxon>
        <taxon>Tritrichomonadidae</taxon>
        <taxon>Tritrichomonas</taxon>
    </lineage>
</organism>
<proteinExistence type="predicted"/>
<dbReference type="EMBL" id="JAPFFF010000002">
    <property type="protein sequence ID" value="KAK8897739.1"/>
    <property type="molecule type" value="Genomic_DNA"/>
</dbReference>
<name>A0ABR2L339_9EUKA</name>
<reference evidence="2 3" key="1">
    <citation type="submission" date="2024-04" db="EMBL/GenBank/DDBJ databases">
        <title>Tritrichomonas musculus Genome.</title>
        <authorList>
            <person name="Alves-Ferreira E."/>
            <person name="Grigg M."/>
            <person name="Lorenzi H."/>
            <person name="Galac M."/>
        </authorList>
    </citation>
    <scope>NUCLEOTIDE SEQUENCE [LARGE SCALE GENOMIC DNA]</scope>
    <source>
        <strain evidence="2 3">EAF2021</strain>
    </source>
</reference>
<evidence type="ECO:0000313" key="2">
    <source>
        <dbReference type="EMBL" id="KAK8897739.1"/>
    </source>
</evidence>
<feature type="coiled-coil region" evidence="1">
    <location>
        <begin position="777"/>
        <end position="804"/>
    </location>
</feature>
<keyword evidence="3" id="KW-1185">Reference proteome</keyword>
<protein>
    <submittedName>
        <fullName evidence="2">Uncharacterized protein</fullName>
    </submittedName>
</protein>
<keyword evidence="1" id="KW-0175">Coiled coil</keyword>
<feature type="coiled-coil region" evidence="1">
    <location>
        <begin position="1395"/>
        <end position="1422"/>
    </location>
</feature>
<comment type="caution">
    <text evidence="2">The sequence shown here is derived from an EMBL/GenBank/DDBJ whole genome shotgun (WGS) entry which is preliminary data.</text>
</comment>
<gene>
    <name evidence="2" type="ORF">M9Y10_015704</name>
</gene>